<protein>
    <submittedName>
        <fullName evidence="4">ARHGEF17</fullName>
    </submittedName>
</protein>
<feature type="compositionally biased region" description="Polar residues" evidence="2">
    <location>
        <begin position="1"/>
        <end position="12"/>
    </location>
</feature>
<dbReference type="EMBL" id="CACVKT020006742">
    <property type="protein sequence ID" value="CAC5403338.1"/>
    <property type="molecule type" value="Genomic_DNA"/>
</dbReference>
<organism evidence="4 5">
    <name type="scientific">Mytilus coruscus</name>
    <name type="common">Sea mussel</name>
    <dbReference type="NCBI Taxonomy" id="42192"/>
    <lineage>
        <taxon>Eukaryota</taxon>
        <taxon>Metazoa</taxon>
        <taxon>Spiralia</taxon>
        <taxon>Lophotrochozoa</taxon>
        <taxon>Mollusca</taxon>
        <taxon>Bivalvia</taxon>
        <taxon>Autobranchia</taxon>
        <taxon>Pteriomorphia</taxon>
        <taxon>Mytilida</taxon>
        <taxon>Mytiloidea</taxon>
        <taxon>Mytilidae</taxon>
        <taxon>Mytilinae</taxon>
        <taxon>Mytilus</taxon>
    </lineage>
</organism>
<dbReference type="InterPro" id="IPR000219">
    <property type="entry name" value="DH_dom"/>
</dbReference>
<keyword evidence="1" id="KW-0344">Guanine-nucleotide releasing factor</keyword>
<dbReference type="CDD" id="cd00160">
    <property type="entry name" value="RhoGEF"/>
    <property type="match status" value="1"/>
</dbReference>
<dbReference type="GO" id="GO:0030036">
    <property type="term" value="P:actin cytoskeleton organization"/>
    <property type="evidence" value="ECO:0007669"/>
    <property type="project" value="TreeGrafter"/>
</dbReference>
<feature type="region of interest" description="Disordered" evidence="2">
    <location>
        <begin position="365"/>
        <end position="416"/>
    </location>
</feature>
<dbReference type="InterPro" id="IPR015943">
    <property type="entry name" value="WD40/YVTN_repeat-like_dom_sf"/>
</dbReference>
<evidence type="ECO:0000259" key="3">
    <source>
        <dbReference type="PROSITE" id="PS50010"/>
    </source>
</evidence>
<dbReference type="Gene3D" id="2.130.10.10">
    <property type="entry name" value="YVTN repeat-like/Quinoprotein amine dehydrogenase"/>
    <property type="match status" value="1"/>
</dbReference>
<dbReference type="Gene3D" id="1.20.900.10">
    <property type="entry name" value="Dbl homology (DH) domain"/>
    <property type="match status" value="1"/>
</dbReference>
<feature type="region of interest" description="Disordered" evidence="2">
    <location>
        <begin position="85"/>
        <end position="234"/>
    </location>
</feature>
<dbReference type="Proteomes" id="UP000507470">
    <property type="component" value="Unassembled WGS sequence"/>
</dbReference>
<feature type="compositionally biased region" description="Polar residues" evidence="2">
    <location>
        <begin position="298"/>
        <end position="307"/>
    </location>
</feature>
<accession>A0A6J8D3P1</accession>
<evidence type="ECO:0000256" key="2">
    <source>
        <dbReference type="SAM" id="MobiDB-lite"/>
    </source>
</evidence>
<feature type="domain" description="DH" evidence="3">
    <location>
        <begin position="548"/>
        <end position="734"/>
    </location>
</feature>
<feature type="region of interest" description="Disordered" evidence="2">
    <location>
        <begin position="284"/>
        <end position="338"/>
    </location>
</feature>
<dbReference type="InterPro" id="IPR011047">
    <property type="entry name" value="Quinoprotein_ADH-like_sf"/>
</dbReference>
<feature type="compositionally biased region" description="Polar residues" evidence="2">
    <location>
        <begin position="1317"/>
        <end position="1326"/>
    </location>
</feature>
<name>A0A6J8D3P1_MYTCO</name>
<dbReference type="GO" id="GO:0005085">
    <property type="term" value="F:guanyl-nucleotide exchange factor activity"/>
    <property type="evidence" value="ECO:0007669"/>
    <property type="project" value="UniProtKB-KW"/>
</dbReference>
<dbReference type="InterPro" id="IPR039919">
    <property type="entry name" value="ARHGEF10/ARHGEF17"/>
</dbReference>
<dbReference type="SUPFAM" id="SSF50998">
    <property type="entry name" value="Quinoprotein alcohol dehydrogenase-like"/>
    <property type="match status" value="1"/>
</dbReference>
<gene>
    <name evidence="4" type="ORF">MCOR_37241</name>
</gene>
<proteinExistence type="predicted"/>
<dbReference type="Pfam" id="PF19056">
    <property type="entry name" value="WD40_2"/>
    <property type="match status" value="1"/>
</dbReference>
<evidence type="ECO:0000256" key="1">
    <source>
        <dbReference type="ARBA" id="ARBA00022658"/>
    </source>
</evidence>
<evidence type="ECO:0000313" key="4">
    <source>
        <dbReference type="EMBL" id="CAC5403338.1"/>
    </source>
</evidence>
<sequence length="1664" mass="188424">MEEKSSSGQCSASDDDEEQINPSISPKISRPKLPEFIGNERVCPGHHGRSKTDPGQGAEIKALIDKTMEDIKELQQVDFKKTYSRPKTFPKTKSQSTHVSPFTSPIPSPSVEENPLLNRNRSRSLKVLTDILKSGRMGVEQQRSNPTEDGAKSISDSQLLSGKMKECDRRSSSDGLLGSPGKIIVTEDQQQSQAIRKGWIHGRKSDSKSPALSDDEGLDSEGEQKQIGHTDTNSRFLMLHKIGAPKRRPAYAGLMQINKPLPEPCKSDEPSYKRLQRVELRPISSNGRKTSNSRHITHPPNTKTTFPLEQGAVDTNGFGSLSHSYEAPPTTSFDLESQPSDISLADSQLGQSLVSEDVSINSEIIALEKPRNGRGSKPKSKSDPIGSKSIDNADIPGVLKPSHSSPHLAKQDTKEEEIVLNESQHTDLITDLDNDNSHVPLQTSQSFDESFNKPPLYVSSFTFEDSTPTDNSPQYLTLPNTNKKNIARSVSSASVLQRERKYLDRENSLRKHSIASSECNPVSLFPPSIIDVQSTSMPTLCKNENRDKRYHIVEELYRNEQEYVDALSTLKDKYMLPLKLSSNVDDNIVDNIFYMVPEILMHHTVYKNALDKVWRTWDTKSSTVGNVIISTFSKNTVLDCYLSFVENFKTSGKEIENIIQNKSSIQRFIEQCHRDSGSKLTMKDLIVRPVQRIPRYELLIQRLIENTPSSHPDYDLLKEADRVLHNFAIKLGTLDENRQEEDCQDSLKRLELLLLTDLVSPDRQYIRHDMVQIISKKDQSCVWTFSDLIIISSVKRRSGTVPRKTIILNVNSRRKFPKTINFCLKKSDSIIYISCDMRYVMQQQEVYTLPTVLIKEINNIDRHGLIRPQLLSKRTSAVCRKKKSEKVISNRKFWVWVFQNTLFFLDDVEVVKTESKLNRKPSVDPEQIEQDIHRLNEINDIATQLSCQHSELDVALKDLLIMLNNQLSEIQARMRQIDSNKLDIIVTTQLQQTRYHSDYPVSVYYRLKQTRYHSDYPVSVYYRLQQTRYHSDYTVRVYYRLQQTRYQSDYPESVYYRHQQTRYQSDYPVSVYYRLQQTRYHSVYPENSNKLDIIVTTQLECIIDSNKLDIIVTTQEGVFPLEICFSSSEKRSAWEAAFYDAKQKLAILSNKRAPEFLQPLQITKTRAGMQFSCAAAIDGVNCTGFRDVWVCNSDGYVGHMCLLSLQPEPIVTLNTPVPGCNSRILCICAVPAYNGIFRRKSSSKKGKTATVPDLAIKIEEDQEVDEEGYQSDEELSEDDSDEDREESDEEEDENFNETEKRDLFVSEIEVRRPPPSDLTQSSPDTITVSGNWTQDAFKSTMWLGTEDGCIHIFQCTDNIKTTKNKLKIHHGSPVYCIVYLDNKVFVSLANGDLIVYKRDTEGIWDTENPYTRTIGTVTSPINRMLAVAGKLWCGCQNMINVINPLTLRIESSFQESQDSNRSVQCMVTAGQGVWIAPHQSSKVLLHHATSYEFLLEVNIAHAVTQKLQSADDIIRQHKAACLRITALLICKDLLWVGTSAGVILTIPMPRITSTTTRGQMTAPSVTGLVYGHTGHVRFLTCVEMNAAAAATSSRTDNEEESTLPENLAIKDMPRRSSVAATTATMATRMLVISGGDGYEDFRTTSANESAGRDDSTNHLLLWHV</sequence>
<feature type="compositionally biased region" description="Basic and acidic residues" evidence="2">
    <location>
        <begin position="1297"/>
        <end position="1314"/>
    </location>
</feature>
<feature type="region of interest" description="Disordered" evidence="2">
    <location>
        <begin position="1"/>
        <end position="57"/>
    </location>
</feature>
<feature type="compositionally biased region" description="Basic and acidic residues" evidence="2">
    <location>
        <begin position="163"/>
        <end position="172"/>
    </location>
</feature>
<dbReference type="InterPro" id="IPR035899">
    <property type="entry name" value="DBL_dom_sf"/>
</dbReference>
<dbReference type="SMART" id="SM00325">
    <property type="entry name" value="RhoGEF"/>
    <property type="match status" value="1"/>
</dbReference>
<feature type="compositionally biased region" description="Acidic residues" evidence="2">
    <location>
        <begin position="1260"/>
        <end position="1296"/>
    </location>
</feature>
<keyword evidence="5" id="KW-1185">Reference proteome</keyword>
<dbReference type="PROSITE" id="PS50010">
    <property type="entry name" value="DH_2"/>
    <property type="match status" value="1"/>
</dbReference>
<dbReference type="Pfam" id="PF00621">
    <property type="entry name" value="RhoGEF"/>
    <property type="match status" value="1"/>
</dbReference>
<feature type="compositionally biased region" description="Polar residues" evidence="2">
    <location>
        <begin position="317"/>
        <end position="338"/>
    </location>
</feature>
<dbReference type="SUPFAM" id="SSF48065">
    <property type="entry name" value="DBL homology domain (DH-domain)"/>
    <property type="match status" value="1"/>
</dbReference>
<feature type="region of interest" description="Disordered" evidence="2">
    <location>
        <begin position="1254"/>
        <end position="1326"/>
    </location>
</feature>
<feature type="region of interest" description="Disordered" evidence="2">
    <location>
        <begin position="430"/>
        <end position="450"/>
    </location>
</feature>
<dbReference type="PANTHER" id="PTHR12877">
    <property type="entry name" value="RHO GUANINE NUCLEOTIDE EXCHANGE FACTOR"/>
    <property type="match status" value="1"/>
</dbReference>
<dbReference type="PANTHER" id="PTHR12877:SF15">
    <property type="entry name" value="RHO GUANINE NUCLEOTIDE EXCHANGE FACTOR 17"/>
    <property type="match status" value="1"/>
</dbReference>
<feature type="compositionally biased region" description="Polar residues" evidence="2">
    <location>
        <begin position="91"/>
        <end position="105"/>
    </location>
</feature>
<dbReference type="OrthoDB" id="4066896at2759"/>
<reference evidence="4 5" key="1">
    <citation type="submission" date="2020-06" db="EMBL/GenBank/DDBJ databases">
        <authorList>
            <person name="Li R."/>
            <person name="Bekaert M."/>
        </authorList>
    </citation>
    <scope>NUCLEOTIDE SEQUENCE [LARGE SCALE GENOMIC DNA]</scope>
    <source>
        <strain evidence="5">wild</strain>
    </source>
</reference>
<feature type="compositionally biased region" description="Polar residues" evidence="2">
    <location>
        <begin position="437"/>
        <end position="449"/>
    </location>
</feature>
<evidence type="ECO:0000313" key="5">
    <source>
        <dbReference type="Proteomes" id="UP000507470"/>
    </source>
</evidence>